<organism evidence="1 2">
    <name type="scientific">Dibothriocephalus latus</name>
    <name type="common">Fish tapeworm</name>
    <name type="synonym">Diphyllobothrium latum</name>
    <dbReference type="NCBI Taxonomy" id="60516"/>
    <lineage>
        <taxon>Eukaryota</taxon>
        <taxon>Metazoa</taxon>
        <taxon>Spiralia</taxon>
        <taxon>Lophotrochozoa</taxon>
        <taxon>Platyhelminthes</taxon>
        <taxon>Cestoda</taxon>
        <taxon>Eucestoda</taxon>
        <taxon>Diphyllobothriidea</taxon>
        <taxon>Diphyllobothriidae</taxon>
        <taxon>Dibothriocephalus</taxon>
    </lineage>
</organism>
<reference evidence="1 2" key="1">
    <citation type="submission" date="2018-11" db="EMBL/GenBank/DDBJ databases">
        <authorList>
            <consortium name="Pathogen Informatics"/>
        </authorList>
    </citation>
    <scope>NUCLEOTIDE SEQUENCE [LARGE SCALE GENOMIC DNA]</scope>
</reference>
<evidence type="ECO:0000313" key="2">
    <source>
        <dbReference type="Proteomes" id="UP000281553"/>
    </source>
</evidence>
<name>A0A3P7LMV2_DIBLA</name>
<protein>
    <submittedName>
        <fullName evidence="1">Uncharacterized protein</fullName>
    </submittedName>
</protein>
<evidence type="ECO:0000313" key="1">
    <source>
        <dbReference type="EMBL" id="VDN12253.1"/>
    </source>
</evidence>
<dbReference type="AlphaFoldDB" id="A0A3P7LMV2"/>
<sequence length="206" mass="23065">MSTSSSLWSSLRGYKRPTATWIPETARSINGPRRPIMLRVAIQGTITDIHRQLGHATSTRQRQPFAVVLCSACRVRTLIKSPTAALRASLQPMAVDKPQIVTNLIIGSSGHMVRGSTFIIARRQDWVDRFSEPTIIHCDRVSAFENQTTRPNYVPCYKSRKQELLLITHKLTKLLHGSTERSSEYCLHLFIAIPVIAGSNTCHSVC</sequence>
<accession>A0A3P7LMV2</accession>
<dbReference type="EMBL" id="UYRU01053440">
    <property type="protein sequence ID" value="VDN12253.1"/>
    <property type="molecule type" value="Genomic_DNA"/>
</dbReference>
<gene>
    <name evidence="1" type="ORF">DILT_LOCUS8084</name>
</gene>
<proteinExistence type="predicted"/>
<dbReference type="Proteomes" id="UP000281553">
    <property type="component" value="Unassembled WGS sequence"/>
</dbReference>
<keyword evidence="2" id="KW-1185">Reference proteome</keyword>